<dbReference type="EMBL" id="CAJPEV010001303">
    <property type="protein sequence ID" value="CAG0891938.1"/>
    <property type="molecule type" value="Genomic_DNA"/>
</dbReference>
<dbReference type="GO" id="GO:0016020">
    <property type="term" value="C:membrane"/>
    <property type="evidence" value="ECO:0007669"/>
    <property type="project" value="UniProtKB-SubCell"/>
</dbReference>
<comment type="subcellular location">
    <subcellularLocation>
        <location evidence="1">Membrane</location>
        <topology evidence="1">Single-pass membrane protein</topology>
    </subcellularLocation>
    <subcellularLocation>
        <location evidence="8">Membrane</location>
        <topology evidence="8">Single-pass type II membrane protein</topology>
    </subcellularLocation>
</comment>
<sequence length="243" mass="28037">MLQFELEDAGCTSAATLQQDWECTAVPVIAILLKRYFYVTLLREPVSRYLSEFKHVQRGATWKASRHWCAGHEATSAELPPCYEGEDWSDVPLEEFLSCPYNLANNRQTRMLADLSLVGCYNLSRMPAPQRDAMMLASAKQNLEHMASFGITATQKKNQYIFEETFNLRFDVPFEQYEKNSTYSGMTEHQLDDEILNSIRCINHLDVELYKFAAQLLEQRFRVLSTHDAQFEEHFNSLGSPLL</sequence>
<evidence type="ECO:0000256" key="1">
    <source>
        <dbReference type="ARBA" id="ARBA00004167"/>
    </source>
</evidence>
<protein>
    <recommendedName>
        <fullName evidence="8">Heparan-sulfate 6-O-sulfotransferase</fullName>
        <ecNumber evidence="8">2.8.2.-</ecNumber>
    </recommendedName>
</protein>
<evidence type="ECO:0000313" key="10">
    <source>
        <dbReference type="Proteomes" id="UP000677054"/>
    </source>
</evidence>
<name>A0A7R8XJ78_9CRUS</name>
<dbReference type="Proteomes" id="UP000677054">
    <property type="component" value="Unassembled WGS sequence"/>
</dbReference>
<evidence type="ECO:0000256" key="3">
    <source>
        <dbReference type="ARBA" id="ARBA00022679"/>
    </source>
</evidence>
<keyword evidence="10" id="KW-1185">Reference proteome</keyword>
<evidence type="ECO:0000256" key="2">
    <source>
        <dbReference type="ARBA" id="ARBA00010109"/>
    </source>
</evidence>
<evidence type="ECO:0000313" key="9">
    <source>
        <dbReference type="EMBL" id="CAD7247006.1"/>
    </source>
</evidence>
<comment type="catalytic activity">
    <reaction evidence="8">
        <text>alpha-D-glucosaminyl-[heparan sulfate](n) + 3'-phosphoadenylyl sulfate = 6-sulfo-alpha-D-glucosaminyl-[heparan sulfate](n) + adenosine 3',5'-bisphosphate + H(+)</text>
        <dbReference type="Rhea" id="RHEA:56604"/>
        <dbReference type="Rhea" id="RHEA-COMP:9830"/>
        <dbReference type="Rhea" id="RHEA-COMP:14621"/>
        <dbReference type="ChEBI" id="CHEBI:15378"/>
        <dbReference type="ChEBI" id="CHEBI:58339"/>
        <dbReference type="ChEBI" id="CHEBI:58343"/>
        <dbReference type="ChEBI" id="CHEBI:58388"/>
        <dbReference type="ChEBI" id="CHEBI:140604"/>
    </reaction>
</comment>
<keyword evidence="4" id="KW-0812">Transmembrane</keyword>
<dbReference type="InterPro" id="IPR027417">
    <property type="entry name" value="P-loop_NTPase"/>
</dbReference>
<dbReference type="GO" id="GO:0017095">
    <property type="term" value="F:heparan sulfate 6-sulfotransferase activity"/>
    <property type="evidence" value="ECO:0007669"/>
    <property type="project" value="TreeGrafter"/>
</dbReference>
<evidence type="ECO:0000256" key="7">
    <source>
        <dbReference type="ARBA" id="ARBA00023180"/>
    </source>
</evidence>
<dbReference type="InterPro" id="IPR010635">
    <property type="entry name" value="Heparan_SO4-6-sulfoTrfase"/>
</dbReference>
<dbReference type="PANTHER" id="PTHR12812:SF0">
    <property type="entry name" value="HEPARAN-SULFATE 6-O-SULFOTRANSFERASE"/>
    <property type="match status" value="1"/>
</dbReference>
<gene>
    <name evidence="9" type="ORF">DSTB1V02_LOCUS6846</name>
</gene>
<dbReference type="EC" id="2.8.2.-" evidence="8"/>
<accession>A0A7R8XJ78</accession>
<proteinExistence type="inferred from homology"/>
<evidence type="ECO:0000256" key="6">
    <source>
        <dbReference type="ARBA" id="ARBA00023136"/>
    </source>
</evidence>
<dbReference type="OrthoDB" id="406981at2759"/>
<dbReference type="Pfam" id="PF03567">
    <property type="entry name" value="Sulfotransfer_2"/>
    <property type="match status" value="1"/>
</dbReference>
<organism evidence="9">
    <name type="scientific">Darwinula stevensoni</name>
    <dbReference type="NCBI Taxonomy" id="69355"/>
    <lineage>
        <taxon>Eukaryota</taxon>
        <taxon>Metazoa</taxon>
        <taxon>Ecdysozoa</taxon>
        <taxon>Arthropoda</taxon>
        <taxon>Crustacea</taxon>
        <taxon>Oligostraca</taxon>
        <taxon>Ostracoda</taxon>
        <taxon>Podocopa</taxon>
        <taxon>Podocopida</taxon>
        <taxon>Darwinulocopina</taxon>
        <taxon>Darwinuloidea</taxon>
        <taxon>Darwinulidae</taxon>
        <taxon>Darwinula</taxon>
    </lineage>
</organism>
<evidence type="ECO:0000256" key="8">
    <source>
        <dbReference type="RuleBase" id="RU364122"/>
    </source>
</evidence>
<keyword evidence="6 8" id="KW-0472">Membrane</keyword>
<keyword evidence="3 8" id="KW-0808">Transferase</keyword>
<keyword evidence="7" id="KW-0325">Glycoprotein</keyword>
<dbReference type="InterPro" id="IPR005331">
    <property type="entry name" value="Sulfotransferase"/>
</dbReference>
<dbReference type="AlphaFoldDB" id="A0A7R8XJ78"/>
<keyword evidence="5" id="KW-1133">Transmembrane helix</keyword>
<reference evidence="9" key="1">
    <citation type="submission" date="2020-11" db="EMBL/GenBank/DDBJ databases">
        <authorList>
            <person name="Tran Van P."/>
        </authorList>
    </citation>
    <scope>NUCLEOTIDE SEQUENCE</scope>
</reference>
<evidence type="ECO:0000256" key="4">
    <source>
        <dbReference type="ARBA" id="ARBA00022692"/>
    </source>
</evidence>
<keyword evidence="8" id="KW-0735">Signal-anchor</keyword>
<dbReference type="PANTHER" id="PTHR12812">
    <property type="entry name" value="HEPARAN SULFATE 6-O-SULFOTRANSFERASE 3"/>
    <property type="match status" value="1"/>
</dbReference>
<dbReference type="Gene3D" id="3.40.50.300">
    <property type="entry name" value="P-loop containing nucleotide triphosphate hydrolases"/>
    <property type="match status" value="1"/>
</dbReference>
<comment type="similarity">
    <text evidence="2 8">Belongs to the sulfotransferase 6 family.</text>
</comment>
<dbReference type="EMBL" id="LR900820">
    <property type="protein sequence ID" value="CAD7247006.1"/>
    <property type="molecule type" value="Genomic_DNA"/>
</dbReference>
<evidence type="ECO:0000256" key="5">
    <source>
        <dbReference type="ARBA" id="ARBA00022989"/>
    </source>
</evidence>
<comment type="function">
    <text evidence="8">6-O-sulfation enzyme which catalyzes the transfer of sulfate from 3'-phosphoadenosine 5'-phosphosulfate (PAPS) to position 6 of the N-sulfoglucosamine residue (GlcNS) of heparan sulfate.</text>
</comment>